<evidence type="ECO:0008006" key="4">
    <source>
        <dbReference type="Google" id="ProtNLM"/>
    </source>
</evidence>
<reference evidence="2" key="1">
    <citation type="journal article" date="2023" name="Microbiol. Spectr.">
        <title>Whole-genome sequencing provides insights into a novel species: Providencia hangzhouensis associated with urinary tract infections.</title>
        <authorList>
            <person name="Dong X."/>
            <person name="Yu Y."/>
            <person name="Liu J."/>
            <person name="Cao D."/>
            <person name="Xiang Y."/>
            <person name="Bi K."/>
            <person name="Yuan X."/>
            <person name="Li S."/>
            <person name="Wu T."/>
            <person name="Zhang Y."/>
        </authorList>
    </citation>
    <scope>NUCLEOTIDE SEQUENCE</scope>
    <source>
        <strain evidence="2">PR-310</strain>
    </source>
</reference>
<evidence type="ECO:0000313" key="3">
    <source>
        <dbReference type="Proteomes" id="UP001163184"/>
    </source>
</evidence>
<sequence>MIIKGQLSKEQFAEMQKALKNLELPEKKKQRFLWRMAKHGVIASAKRNVKNQQSPDGEAWEKRQSKYKKKMLRNMPKLLHIREMPEKEAVRIYLQGGHYRNGKKPVPAGVVGYAQQNGMSVSRRKRDSEQENKSKPTDKDRRATIKQAKKLRELGYQETKGKRIKKPSVKDITTNMSFIKAGGIIRTLSKKTAKTFWTIEVPSRVFLGMSDSDFKKALARQLQGIGFGADVKAQDIK</sequence>
<evidence type="ECO:0000313" key="2">
    <source>
        <dbReference type="EMBL" id="WNK25633.1"/>
    </source>
</evidence>
<keyword evidence="3" id="KW-1185">Reference proteome</keyword>
<organism evidence="2 3">
    <name type="scientific">Providencia hangzhouensis</name>
    <dbReference type="NCBI Taxonomy" id="3031799"/>
    <lineage>
        <taxon>Bacteria</taxon>
        <taxon>Pseudomonadati</taxon>
        <taxon>Pseudomonadota</taxon>
        <taxon>Gammaproteobacteria</taxon>
        <taxon>Enterobacterales</taxon>
        <taxon>Morganellaceae</taxon>
        <taxon>Providencia</taxon>
    </lineage>
</organism>
<gene>
    <name evidence="2" type="ORF">PZ638_07075</name>
</gene>
<dbReference type="Proteomes" id="UP001163184">
    <property type="component" value="Chromosome"/>
</dbReference>
<protein>
    <recommendedName>
        <fullName evidence="4">Phage virion morphogenesis family protein</fullName>
    </recommendedName>
</protein>
<dbReference type="RefSeq" id="WP_275612099.1">
    <property type="nucleotide sequence ID" value="NZ_CP135052.1"/>
</dbReference>
<feature type="region of interest" description="Disordered" evidence="1">
    <location>
        <begin position="117"/>
        <end position="142"/>
    </location>
</feature>
<dbReference type="GeneID" id="92274210"/>
<proteinExistence type="predicted"/>
<accession>A0ABY9ZER6</accession>
<name>A0ABY9ZER6_9GAMM</name>
<feature type="compositionally biased region" description="Basic and acidic residues" evidence="1">
    <location>
        <begin position="126"/>
        <end position="142"/>
    </location>
</feature>
<dbReference type="EMBL" id="CP135052">
    <property type="protein sequence ID" value="WNK25633.1"/>
    <property type="molecule type" value="Genomic_DNA"/>
</dbReference>
<evidence type="ECO:0000256" key="1">
    <source>
        <dbReference type="SAM" id="MobiDB-lite"/>
    </source>
</evidence>